<keyword evidence="2" id="KW-1185">Reference proteome</keyword>
<organism evidence="1 2">
    <name type="scientific">Protopolystoma xenopodis</name>
    <dbReference type="NCBI Taxonomy" id="117903"/>
    <lineage>
        <taxon>Eukaryota</taxon>
        <taxon>Metazoa</taxon>
        <taxon>Spiralia</taxon>
        <taxon>Lophotrochozoa</taxon>
        <taxon>Platyhelminthes</taxon>
        <taxon>Monogenea</taxon>
        <taxon>Polyopisthocotylea</taxon>
        <taxon>Polystomatidea</taxon>
        <taxon>Polystomatidae</taxon>
        <taxon>Protopolystoma</taxon>
    </lineage>
</organism>
<dbReference type="AlphaFoldDB" id="A0A448X2M7"/>
<proteinExistence type="predicted"/>
<reference evidence="1" key="1">
    <citation type="submission" date="2018-11" db="EMBL/GenBank/DDBJ databases">
        <authorList>
            <consortium name="Pathogen Informatics"/>
        </authorList>
    </citation>
    <scope>NUCLEOTIDE SEQUENCE</scope>
</reference>
<gene>
    <name evidence="1" type="ORF">PXEA_LOCUS20045</name>
</gene>
<dbReference type="Proteomes" id="UP000784294">
    <property type="component" value="Unassembled WGS sequence"/>
</dbReference>
<protein>
    <submittedName>
        <fullName evidence="1">Uncharacterized protein</fullName>
    </submittedName>
</protein>
<dbReference type="EMBL" id="CAAALY010081448">
    <property type="protein sequence ID" value="VEL26605.1"/>
    <property type="molecule type" value="Genomic_DNA"/>
</dbReference>
<accession>A0A448X2M7</accession>
<comment type="caution">
    <text evidence="1">The sequence shown here is derived from an EMBL/GenBank/DDBJ whole genome shotgun (WGS) entry which is preliminary data.</text>
</comment>
<name>A0A448X2M7_9PLAT</name>
<evidence type="ECO:0000313" key="1">
    <source>
        <dbReference type="EMBL" id="VEL26605.1"/>
    </source>
</evidence>
<evidence type="ECO:0000313" key="2">
    <source>
        <dbReference type="Proteomes" id="UP000784294"/>
    </source>
</evidence>
<sequence length="93" mass="10754">MMNESSVRVQPKRWKRSRGLRRQERLIEAKWLQYDAIHPSSSGQIDFGIFFLCAFTRKAGLANNVVSRDSSNSIYTPKLYSPDVTYPLPQTFV</sequence>